<evidence type="ECO:0000313" key="1">
    <source>
        <dbReference type="EMBL" id="POM75835.1"/>
    </source>
</evidence>
<gene>
    <name evidence="1" type="ORF">PHPALM_7005</name>
</gene>
<evidence type="ECO:0000313" key="2">
    <source>
        <dbReference type="Proteomes" id="UP000237271"/>
    </source>
</evidence>
<dbReference type="OrthoDB" id="167697at2759"/>
<dbReference type="SUPFAM" id="SSF46689">
    <property type="entry name" value="Homeodomain-like"/>
    <property type="match status" value="1"/>
</dbReference>
<comment type="caution">
    <text evidence="1">The sequence shown here is derived from an EMBL/GenBank/DDBJ whole genome shotgun (WGS) entry which is preliminary data.</text>
</comment>
<dbReference type="InterPro" id="IPR009057">
    <property type="entry name" value="Homeodomain-like_sf"/>
</dbReference>
<sequence>MPHTTVRAIVEKAQRTGSVLPAKRSGRPRVTDSIVDKVILQAVKTNEKSSARMIKEQLLAVYGHLMYWTNNKDRLTKSYLKYLRQLQT</sequence>
<proteinExistence type="predicted"/>
<name>A0A2P4YDF2_9STRA</name>
<dbReference type="Proteomes" id="UP000237271">
    <property type="component" value="Unassembled WGS sequence"/>
</dbReference>
<keyword evidence="2" id="KW-1185">Reference proteome</keyword>
<organism evidence="1 2">
    <name type="scientific">Phytophthora palmivora</name>
    <dbReference type="NCBI Taxonomy" id="4796"/>
    <lineage>
        <taxon>Eukaryota</taxon>
        <taxon>Sar</taxon>
        <taxon>Stramenopiles</taxon>
        <taxon>Oomycota</taxon>
        <taxon>Peronosporomycetes</taxon>
        <taxon>Peronosporales</taxon>
        <taxon>Peronosporaceae</taxon>
        <taxon>Phytophthora</taxon>
    </lineage>
</organism>
<reference evidence="1 2" key="1">
    <citation type="journal article" date="2017" name="Genome Biol. Evol.">
        <title>Phytophthora megakarya and P. palmivora, closely related causal agents of cacao black pod rot, underwent increases in genome sizes and gene numbers by different mechanisms.</title>
        <authorList>
            <person name="Ali S.S."/>
            <person name="Shao J."/>
            <person name="Lary D.J."/>
            <person name="Kronmiller B."/>
            <person name="Shen D."/>
            <person name="Strem M.D."/>
            <person name="Amoako-Attah I."/>
            <person name="Akrofi A.Y."/>
            <person name="Begoude B.A."/>
            <person name="Ten Hoopen G.M."/>
            <person name="Coulibaly K."/>
            <person name="Kebe B.I."/>
            <person name="Melnick R.L."/>
            <person name="Guiltinan M.J."/>
            <person name="Tyler B.M."/>
            <person name="Meinhardt L.W."/>
            <person name="Bailey B.A."/>
        </authorList>
    </citation>
    <scope>NUCLEOTIDE SEQUENCE [LARGE SCALE GENOMIC DNA]</scope>
    <source>
        <strain evidence="2">sbr112.9</strain>
    </source>
</reference>
<protein>
    <submittedName>
        <fullName evidence="1">Uncharacterized protein</fullName>
    </submittedName>
</protein>
<dbReference type="AlphaFoldDB" id="A0A2P4YDF2"/>
<accession>A0A2P4YDF2</accession>
<dbReference type="EMBL" id="NCKW01003635">
    <property type="protein sequence ID" value="POM75835.1"/>
    <property type="molecule type" value="Genomic_DNA"/>
</dbReference>